<dbReference type="GO" id="GO:0012505">
    <property type="term" value="C:endomembrane system"/>
    <property type="evidence" value="ECO:0007669"/>
    <property type="project" value="UniProtKB-SubCell"/>
</dbReference>
<comment type="similarity">
    <text evidence="2">Belongs to the DRAM/TMEM150 family.</text>
</comment>
<evidence type="ECO:0000313" key="8">
    <source>
        <dbReference type="EMBL" id="KAJ8402811.1"/>
    </source>
</evidence>
<evidence type="ECO:0000256" key="4">
    <source>
        <dbReference type="ARBA" id="ARBA00022989"/>
    </source>
</evidence>
<dbReference type="InterPro" id="IPR019402">
    <property type="entry name" value="CWH43_N"/>
</dbReference>
<protein>
    <recommendedName>
        <fullName evidence="7">CWH43-like N-terminal domain-containing protein</fullName>
    </recommendedName>
</protein>
<evidence type="ECO:0000256" key="6">
    <source>
        <dbReference type="SAM" id="Phobius"/>
    </source>
</evidence>
<feature type="transmembrane region" description="Helical" evidence="6">
    <location>
        <begin position="137"/>
        <end position="157"/>
    </location>
</feature>
<dbReference type="GO" id="GO:0072659">
    <property type="term" value="P:protein localization to plasma membrane"/>
    <property type="evidence" value="ECO:0007669"/>
    <property type="project" value="TreeGrafter"/>
</dbReference>
<evidence type="ECO:0000256" key="5">
    <source>
        <dbReference type="ARBA" id="ARBA00023136"/>
    </source>
</evidence>
<evidence type="ECO:0000256" key="1">
    <source>
        <dbReference type="ARBA" id="ARBA00004127"/>
    </source>
</evidence>
<evidence type="ECO:0000256" key="3">
    <source>
        <dbReference type="ARBA" id="ARBA00022692"/>
    </source>
</evidence>
<gene>
    <name evidence="8" type="ORF">AAFF_G00364830</name>
</gene>
<dbReference type="PANTHER" id="PTHR21324:SF13">
    <property type="entry name" value="SI:DKEY-228D14.5"/>
    <property type="match status" value="1"/>
</dbReference>
<feature type="transmembrane region" description="Helical" evidence="6">
    <location>
        <begin position="105"/>
        <end position="125"/>
    </location>
</feature>
<reference evidence="8" key="1">
    <citation type="journal article" date="2023" name="Science">
        <title>Genome structures resolve the early diversification of teleost fishes.</title>
        <authorList>
            <person name="Parey E."/>
            <person name="Louis A."/>
            <person name="Montfort J."/>
            <person name="Bouchez O."/>
            <person name="Roques C."/>
            <person name="Iampietro C."/>
            <person name="Lluch J."/>
            <person name="Castinel A."/>
            <person name="Donnadieu C."/>
            <person name="Desvignes T."/>
            <person name="Floi Bucao C."/>
            <person name="Jouanno E."/>
            <person name="Wen M."/>
            <person name="Mejri S."/>
            <person name="Dirks R."/>
            <person name="Jansen H."/>
            <person name="Henkel C."/>
            <person name="Chen W.J."/>
            <person name="Zahm M."/>
            <person name="Cabau C."/>
            <person name="Klopp C."/>
            <person name="Thompson A.W."/>
            <person name="Robinson-Rechavi M."/>
            <person name="Braasch I."/>
            <person name="Lecointre G."/>
            <person name="Bobe J."/>
            <person name="Postlethwait J.H."/>
            <person name="Berthelot C."/>
            <person name="Roest Crollius H."/>
            <person name="Guiguen Y."/>
        </authorList>
    </citation>
    <scope>NUCLEOTIDE SEQUENCE</scope>
    <source>
        <strain evidence="8">NC1722</strain>
    </source>
</reference>
<feature type="transmembrane region" description="Helical" evidence="6">
    <location>
        <begin position="73"/>
        <end position="93"/>
    </location>
</feature>
<accession>A0AAD7SHS4</accession>
<dbReference type="GO" id="GO:0005886">
    <property type="term" value="C:plasma membrane"/>
    <property type="evidence" value="ECO:0007669"/>
    <property type="project" value="TreeGrafter"/>
</dbReference>
<dbReference type="EMBL" id="JAINUG010000062">
    <property type="protein sequence ID" value="KAJ8402811.1"/>
    <property type="molecule type" value="Genomic_DNA"/>
</dbReference>
<comment type="subcellular location">
    <subcellularLocation>
        <location evidence="1">Endomembrane system</location>
        <topology evidence="1">Multi-pass membrane protein</topology>
    </subcellularLocation>
</comment>
<feature type="domain" description="CWH43-like N-terminal" evidence="7">
    <location>
        <begin position="4"/>
        <end position="228"/>
    </location>
</feature>
<comment type="caution">
    <text evidence="8">The sequence shown here is derived from an EMBL/GenBank/DDBJ whole genome shotgun (WGS) entry which is preliminary data.</text>
</comment>
<dbReference type="Proteomes" id="UP001221898">
    <property type="component" value="Unassembled WGS sequence"/>
</dbReference>
<dbReference type="AlphaFoldDB" id="A0AAD7SHS4"/>
<name>A0AAD7SHS4_9TELE</name>
<feature type="transmembrane region" description="Helical" evidence="6">
    <location>
        <begin position="169"/>
        <end position="193"/>
    </location>
</feature>
<dbReference type="InterPro" id="IPR050911">
    <property type="entry name" value="DRAM/TMEM150_Autophagy_Mod"/>
</dbReference>
<dbReference type="PANTHER" id="PTHR21324">
    <property type="entry name" value="FASTING-INDUCIBLE INTEGRAL MEMBRANE PROTEIN TM6P1-RELATED"/>
    <property type="match status" value="1"/>
</dbReference>
<organism evidence="8 9">
    <name type="scientific">Aldrovandia affinis</name>
    <dbReference type="NCBI Taxonomy" id="143900"/>
    <lineage>
        <taxon>Eukaryota</taxon>
        <taxon>Metazoa</taxon>
        <taxon>Chordata</taxon>
        <taxon>Craniata</taxon>
        <taxon>Vertebrata</taxon>
        <taxon>Euteleostomi</taxon>
        <taxon>Actinopterygii</taxon>
        <taxon>Neopterygii</taxon>
        <taxon>Teleostei</taxon>
        <taxon>Notacanthiformes</taxon>
        <taxon>Halosauridae</taxon>
        <taxon>Aldrovandia</taxon>
    </lineage>
</organism>
<keyword evidence="5 6" id="KW-0472">Membrane</keyword>
<proteinExistence type="inferred from homology"/>
<evidence type="ECO:0000313" key="9">
    <source>
        <dbReference type="Proteomes" id="UP001221898"/>
    </source>
</evidence>
<evidence type="ECO:0000259" key="7">
    <source>
        <dbReference type="Pfam" id="PF10277"/>
    </source>
</evidence>
<sequence>MTCWVILPIALSAISFIGSWAVYALALSHKHVCSLNNWEYRNSCTFNMSEACCEHSHVPTISTSGTNAPENSLFTATINAGSFLFLVFCIFHHAHIMNRNISQSILSKAALAFGCVASIGAFMAGNCNPGYLKLLHYLGAALSFVCLCFYCLLLTVLTSKCSLTSLAHILYPARAVSTSIQAIVTICYCILFAQKDYFYMHLSAIFEWILSVNLELFELSFVVEFWHFSSSMLSVLLEKKDEEKSLILT</sequence>
<dbReference type="Pfam" id="PF10277">
    <property type="entry name" value="Frag1"/>
    <property type="match status" value="1"/>
</dbReference>
<keyword evidence="4 6" id="KW-1133">Transmembrane helix</keyword>
<keyword evidence="3 6" id="KW-0812">Transmembrane</keyword>
<keyword evidence="9" id="KW-1185">Reference proteome</keyword>
<evidence type="ECO:0000256" key="2">
    <source>
        <dbReference type="ARBA" id="ARBA00006565"/>
    </source>
</evidence>